<dbReference type="PANTHER" id="PTHR33395">
    <property type="entry name" value="TRANSCRIPTASE, PUTATIVE-RELATED-RELATED"/>
    <property type="match status" value="1"/>
</dbReference>
<dbReference type="EMBL" id="CACRXK020006948">
    <property type="protein sequence ID" value="CAB4010897.1"/>
    <property type="molecule type" value="Genomic_DNA"/>
</dbReference>
<gene>
    <name evidence="1" type="ORF">PACLA_8A069973</name>
</gene>
<dbReference type="Proteomes" id="UP001152795">
    <property type="component" value="Unassembled WGS sequence"/>
</dbReference>
<protein>
    <submittedName>
        <fullName evidence="1">Uncharacterized protein</fullName>
    </submittedName>
</protein>
<keyword evidence="2" id="KW-1185">Reference proteome</keyword>
<organism evidence="1 2">
    <name type="scientific">Paramuricea clavata</name>
    <name type="common">Red gorgonian</name>
    <name type="synonym">Violescent sea-whip</name>
    <dbReference type="NCBI Taxonomy" id="317549"/>
    <lineage>
        <taxon>Eukaryota</taxon>
        <taxon>Metazoa</taxon>
        <taxon>Cnidaria</taxon>
        <taxon>Anthozoa</taxon>
        <taxon>Octocorallia</taxon>
        <taxon>Malacalcyonacea</taxon>
        <taxon>Plexauridae</taxon>
        <taxon>Paramuricea</taxon>
    </lineage>
</organism>
<evidence type="ECO:0000313" key="2">
    <source>
        <dbReference type="Proteomes" id="UP001152795"/>
    </source>
</evidence>
<reference evidence="1" key="1">
    <citation type="submission" date="2020-04" db="EMBL/GenBank/DDBJ databases">
        <authorList>
            <person name="Alioto T."/>
            <person name="Alioto T."/>
            <person name="Gomez Garrido J."/>
        </authorList>
    </citation>
    <scope>NUCLEOTIDE SEQUENCE</scope>
    <source>
        <strain evidence="1">A484AB</strain>
    </source>
</reference>
<dbReference type="PANTHER" id="PTHR33395:SF22">
    <property type="entry name" value="REVERSE TRANSCRIPTASE DOMAIN-CONTAINING PROTEIN"/>
    <property type="match status" value="1"/>
</dbReference>
<proteinExistence type="predicted"/>
<accession>A0A7D9EHU0</accession>
<dbReference type="OrthoDB" id="414730at2759"/>
<dbReference type="AlphaFoldDB" id="A0A7D9EHU0"/>
<comment type="caution">
    <text evidence="1">The sequence shown here is derived from an EMBL/GenBank/DDBJ whole genome shotgun (WGS) entry which is preliminary data.</text>
</comment>
<evidence type="ECO:0000313" key="1">
    <source>
        <dbReference type="EMBL" id="CAB4010897.1"/>
    </source>
</evidence>
<name>A0A7D9EHU0_PARCT</name>
<sequence length="130" mass="14086">MGDKLSNDIPQSNVSYLSDVQNSVNQLTCFREINVEPEILSLLPGLVASKASGIDGISAKILKIAAPAIITPSIVSIFNQSIATGIFPSDWRVARVAPIHKTCAKHDMENYRPISVISIIAKIMEKLILT</sequence>